<gene>
    <name evidence="1" type="ORF">AtDm6_3036</name>
</gene>
<evidence type="ECO:0000313" key="1">
    <source>
        <dbReference type="EMBL" id="KGB21400.1"/>
    </source>
</evidence>
<sequence length="41" mass="4243">MNSSPSIPTRIGGMSCLYSSALVESCGGIRVSTFTHPVLSV</sequence>
<dbReference type="Proteomes" id="UP000029448">
    <property type="component" value="Unassembled WGS sequence"/>
</dbReference>
<comment type="caution">
    <text evidence="1">The sequence shown here is derived from an EMBL/GenBank/DDBJ whole genome shotgun (WGS) entry which is preliminary data.</text>
</comment>
<accession>A0A094YH89</accession>
<dbReference type="AlphaFoldDB" id="A0A094YH89"/>
<evidence type="ECO:0000313" key="2">
    <source>
        <dbReference type="Proteomes" id="UP000029448"/>
    </source>
</evidence>
<name>A0A094YH89_9PROT</name>
<reference evidence="1 2" key="1">
    <citation type="submission" date="2014-06" db="EMBL/GenBank/DDBJ databases">
        <title>Functional and comparative genomic analyses of the Drosophila gut microbiota identify candidate symbiosis factors.</title>
        <authorList>
            <person name="Newell P.D."/>
            <person name="Chaston J.M."/>
            <person name="Douglas A.E."/>
        </authorList>
    </citation>
    <scope>NUCLEOTIDE SEQUENCE [LARGE SCALE GENOMIC DNA]</scope>
    <source>
        <strain evidence="1 2">DmCS_006</strain>
    </source>
</reference>
<proteinExistence type="predicted"/>
<protein>
    <submittedName>
        <fullName evidence="1">Uncharacterized protein</fullName>
    </submittedName>
</protein>
<dbReference type="EMBL" id="JOKM01000102">
    <property type="protein sequence ID" value="KGB21400.1"/>
    <property type="molecule type" value="Genomic_DNA"/>
</dbReference>
<keyword evidence="2" id="KW-1185">Reference proteome</keyword>
<organism evidence="1 2">
    <name type="scientific">Acetobacter tropicalis</name>
    <dbReference type="NCBI Taxonomy" id="104102"/>
    <lineage>
        <taxon>Bacteria</taxon>
        <taxon>Pseudomonadati</taxon>
        <taxon>Pseudomonadota</taxon>
        <taxon>Alphaproteobacteria</taxon>
        <taxon>Acetobacterales</taxon>
        <taxon>Acetobacteraceae</taxon>
        <taxon>Acetobacter</taxon>
    </lineage>
</organism>
<dbReference type="PATRIC" id="fig|104102.7.peg.2998"/>